<comment type="caution">
    <text evidence="2">The sequence shown here is derived from an EMBL/GenBank/DDBJ whole genome shotgun (WGS) entry which is preliminary data.</text>
</comment>
<protein>
    <recommendedName>
        <fullName evidence="1">Halobacterial output domain-containing protein</fullName>
    </recommendedName>
</protein>
<evidence type="ECO:0000313" key="2">
    <source>
        <dbReference type="EMBL" id="TYT61765.1"/>
    </source>
</evidence>
<dbReference type="AlphaFoldDB" id="A0A5D5ALJ3"/>
<name>A0A5D5ALJ3_9EURY</name>
<dbReference type="Pfam" id="PF18545">
    <property type="entry name" value="HalOD1"/>
    <property type="match status" value="1"/>
</dbReference>
<organism evidence="2 3">
    <name type="scientific">Natrialba swarupiae</name>
    <dbReference type="NCBI Taxonomy" id="2448032"/>
    <lineage>
        <taxon>Archaea</taxon>
        <taxon>Methanobacteriati</taxon>
        <taxon>Methanobacteriota</taxon>
        <taxon>Stenosarchaea group</taxon>
        <taxon>Halobacteria</taxon>
        <taxon>Halobacteriales</taxon>
        <taxon>Natrialbaceae</taxon>
        <taxon>Natrialba</taxon>
    </lineage>
</organism>
<evidence type="ECO:0000313" key="3">
    <source>
        <dbReference type="Proteomes" id="UP000324104"/>
    </source>
</evidence>
<proteinExistence type="predicted"/>
<keyword evidence="3" id="KW-1185">Reference proteome</keyword>
<gene>
    <name evidence="2" type="ORF">FYC77_12130</name>
</gene>
<evidence type="ECO:0000259" key="1">
    <source>
        <dbReference type="Pfam" id="PF18545"/>
    </source>
</evidence>
<dbReference type="EMBL" id="VTAW01000014">
    <property type="protein sequence ID" value="TYT61765.1"/>
    <property type="molecule type" value="Genomic_DNA"/>
</dbReference>
<feature type="domain" description="Halobacterial output" evidence="1">
    <location>
        <begin position="7"/>
        <end position="65"/>
    </location>
</feature>
<dbReference type="Proteomes" id="UP000324104">
    <property type="component" value="Unassembled WGS sequence"/>
</dbReference>
<sequence>MEYQTDSDESTATAVVQAVADHKGVRHDELKPIYESIEPDALDSLVGTDSDVVVQFKYAGEVVTVGPNQICLGSKGSTMEQLSEDS</sequence>
<accession>A0A5D5ALJ3</accession>
<reference evidence="2 3" key="1">
    <citation type="submission" date="2019-08" db="EMBL/GenBank/DDBJ databases">
        <title>Archaea genome.</title>
        <authorList>
            <person name="Kajale S."/>
            <person name="Shouche Y."/>
            <person name="Deshpande N."/>
            <person name="Sharma A."/>
        </authorList>
    </citation>
    <scope>NUCLEOTIDE SEQUENCE [LARGE SCALE GENOMIC DNA]</scope>
    <source>
        <strain evidence="2 3">ESP3B_9</strain>
    </source>
</reference>
<dbReference type="InterPro" id="IPR040624">
    <property type="entry name" value="HalOD1"/>
</dbReference>